<evidence type="ECO:0000313" key="5">
    <source>
        <dbReference type="Proteomes" id="UP000266673"/>
    </source>
</evidence>
<dbReference type="PANTHER" id="PTHR46093">
    <property type="entry name" value="ACYL-COA-BINDING DOMAIN-CONTAINING PROTEIN 5"/>
    <property type="match status" value="1"/>
</dbReference>
<evidence type="ECO:0008006" key="6">
    <source>
        <dbReference type="Google" id="ProtNLM"/>
    </source>
</evidence>
<dbReference type="Proteomes" id="UP000266673">
    <property type="component" value="Unassembled WGS sequence"/>
</dbReference>
<comment type="caution">
    <text evidence="4">The sequence shown here is derived from an EMBL/GenBank/DDBJ whole genome shotgun (WGS) entry which is preliminary data.</text>
</comment>
<dbReference type="OrthoDB" id="432528at2759"/>
<gene>
    <name evidence="4" type="ORF">C2G38_2147608</name>
</gene>
<organism evidence="4 5">
    <name type="scientific">Gigaspora rosea</name>
    <dbReference type="NCBI Taxonomy" id="44941"/>
    <lineage>
        <taxon>Eukaryota</taxon>
        <taxon>Fungi</taxon>
        <taxon>Fungi incertae sedis</taxon>
        <taxon>Mucoromycota</taxon>
        <taxon>Glomeromycotina</taxon>
        <taxon>Glomeromycetes</taxon>
        <taxon>Diversisporales</taxon>
        <taxon>Gigasporaceae</taxon>
        <taxon>Gigaspora</taxon>
    </lineage>
</organism>
<evidence type="ECO:0000256" key="1">
    <source>
        <dbReference type="ARBA" id="ARBA00022441"/>
    </source>
</evidence>
<accession>A0A397UJN5</accession>
<dbReference type="SUPFAM" id="SSF117281">
    <property type="entry name" value="Kelch motif"/>
    <property type="match status" value="2"/>
</dbReference>
<protein>
    <recommendedName>
        <fullName evidence="6">Galactose oxidase</fullName>
    </recommendedName>
</protein>
<reference evidence="4 5" key="1">
    <citation type="submission" date="2018-06" db="EMBL/GenBank/DDBJ databases">
        <title>Comparative genomics reveals the genomic features of Rhizophagus irregularis, R. cerebriforme, R. diaphanum and Gigaspora rosea, and their symbiotic lifestyle signature.</title>
        <authorList>
            <person name="Morin E."/>
            <person name="San Clemente H."/>
            <person name="Chen E.C.H."/>
            <person name="De La Providencia I."/>
            <person name="Hainaut M."/>
            <person name="Kuo A."/>
            <person name="Kohler A."/>
            <person name="Murat C."/>
            <person name="Tang N."/>
            <person name="Roy S."/>
            <person name="Loubradou J."/>
            <person name="Henrissat B."/>
            <person name="Grigoriev I.V."/>
            <person name="Corradi N."/>
            <person name="Roux C."/>
            <person name="Martin F.M."/>
        </authorList>
    </citation>
    <scope>NUCLEOTIDE SEQUENCE [LARGE SCALE GENOMIC DNA]</scope>
    <source>
        <strain evidence="4 5">DAOM 194757</strain>
    </source>
</reference>
<keyword evidence="3" id="KW-1133">Transmembrane helix</keyword>
<proteinExistence type="predicted"/>
<keyword evidence="1" id="KW-0880">Kelch repeat</keyword>
<name>A0A397UJN5_9GLOM</name>
<dbReference type="InterPro" id="IPR015915">
    <property type="entry name" value="Kelch-typ_b-propeller"/>
</dbReference>
<dbReference type="Gene3D" id="2.120.10.80">
    <property type="entry name" value="Kelch-type beta propeller"/>
    <property type="match status" value="2"/>
</dbReference>
<dbReference type="AlphaFoldDB" id="A0A397UJN5"/>
<keyword evidence="3" id="KW-0812">Transmembrane</keyword>
<evidence type="ECO:0000256" key="2">
    <source>
        <dbReference type="ARBA" id="ARBA00022737"/>
    </source>
</evidence>
<dbReference type="EMBL" id="QKWP01001668">
    <property type="protein sequence ID" value="RIB07366.1"/>
    <property type="molecule type" value="Genomic_DNA"/>
</dbReference>
<keyword evidence="2" id="KW-0677">Repeat</keyword>
<keyword evidence="3" id="KW-0472">Membrane</keyword>
<feature type="transmembrane region" description="Helical" evidence="3">
    <location>
        <begin position="349"/>
        <end position="368"/>
    </location>
</feature>
<keyword evidence="5" id="KW-1185">Reference proteome</keyword>
<dbReference type="PANTHER" id="PTHR46093:SF18">
    <property type="entry name" value="FIBRONECTIN TYPE-III DOMAIN-CONTAINING PROTEIN"/>
    <property type="match status" value="1"/>
</dbReference>
<dbReference type="STRING" id="44941.A0A397UJN5"/>
<evidence type="ECO:0000313" key="4">
    <source>
        <dbReference type="EMBL" id="RIB07366.1"/>
    </source>
</evidence>
<dbReference type="Pfam" id="PF24681">
    <property type="entry name" value="Kelch_KLHDC2_KLHL20_DRC7"/>
    <property type="match status" value="1"/>
</dbReference>
<evidence type="ECO:0000256" key="3">
    <source>
        <dbReference type="SAM" id="Phobius"/>
    </source>
</evidence>
<sequence>MNFFEDVFTPPGRFRESSALVRNRLYFFGSQNTAQARDNIYLNVTLSTLNTTNPSWFMLNPIPAGFELVSACVGGPNKNTIYLLNHLTTSNDYSNDTIVYVFDTVTATWSTPNISGQIPLSRQQFQAVNDTNGKIYMFGGFRAPNLDFNDIYILDTFILTWIQGSNVNAPTPRVDFTATLLNNGLILYIGGYTGHVASIYMSEIPAYNTNNNSWIAMIATGDALNSRSSHTAVLSPDGHVIIYGGNIDGSTDQSQVLASLDTTVSPYKWSIKPMIGNNAPPSLAYHSANVIGNFMILAFGVMMTNNSFNNLTNVNSKIYLLDTRNYTWTIDTLNYSDLINPPHNTGNTGVIVAVVVSITIFTIIVFWLKYLKFVIICY</sequence>